<evidence type="ECO:0000313" key="7">
    <source>
        <dbReference type="Proteomes" id="UP000199696"/>
    </source>
</evidence>
<dbReference type="Proteomes" id="UP000199696">
    <property type="component" value="Unassembled WGS sequence"/>
</dbReference>
<dbReference type="InterPro" id="IPR029058">
    <property type="entry name" value="AB_hydrolase_fold"/>
</dbReference>
<feature type="region of interest" description="Disordered" evidence="4">
    <location>
        <begin position="1044"/>
        <end position="1067"/>
    </location>
</feature>
<dbReference type="GO" id="GO:0044550">
    <property type="term" value="P:secondary metabolite biosynthetic process"/>
    <property type="evidence" value="ECO:0007669"/>
    <property type="project" value="TreeGrafter"/>
</dbReference>
<reference evidence="7" key="1">
    <citation type="submission" date="2016-06" db="EMBL/GenBank/DDBJ databases">
        <authorList>
            <person name="Varghese N."/>
            <person name="Submissions Spin"/>
        </authorList>
    </citation>
    <scope>NUCLEOTIDE SEQUENCE [LARGE SCALE GENOMIC DNA]</scope>
    <source>
        <strain evidence="7">DSM 44814</strain>
    </source>
</reference>
<dbReference type="STRING" id="227316.GA0070604_3641"/>
<accession>A0A1C6UU46</accession>
<dbReference type="GO" id="GO:0005737">
    <property type="term" value="C:cytoplasm"/>
    <property type="evidence" value="ECO:0007669"/>
    <property type="project" value="TreeGrafter"/>
</dbReference>
<proteinExistence type="predicted"/>
<dbReference type="Gene3D" id="3.30.559.10">
    <property type="entry name" value="Chloramphenicol acetyltransferase-like domain"/>
    <property type="match status" value="1"/>
</dbReference>
<dbReference type="Gene3D" id="3.30.559.30">
    <property type="entry name" value="Nonribosomal peptide synthetase, condensation domain"/>
    <property type="match status" value="1"/>
</dbReference>
<feature type="domain" description="Carrier" evidence="5">
    <location>
        <begin position="966"/>
        <end position="1041"/>
    </location>
</feature>
<evidence type="ECO:0000256" key="1">
    <source>
        <dbReference type="ARBA" id="ARBA00001957"/>
    </source>
</evidence>
<dbReference type="EMBL" id="FMHY01000002">
    <property type="protein sequence ID" value="SCL57530.1"/>
    <property type="molecule type" value="Genomic_DNA"/>
</dbReference>
<evidence type="ECO:0000256" key="3">
    <source>
        <dbReference type="ARBA" id="ARBA00022553"/>
    </source>
</evidence>
<dbReference type="Pfam" id="PF00668">
    <property type="entry name" value="Condensation"/>
    <property type="match status" value="2"/>
</dbReference>
<dbReference type="SUPFAM" id="SSF52777">
    <property type="entry name" value="CoA-dependent acyltransferases"/>
    <property type="match status" value="2"/>
</dbReference>
<organism evidence="6 7">
    <name type="scientific">Micromonospora eburnea</name>
    <dbReference type="NCBI Taxonomy" id="227316"/>
    <lineage>
        <taxon>Bacteria</taxon>
        <taxon>Bacillati</taxon>
        <taxon>Actinomycetota</taxon>
        <taxon>Actinomycetes</taxon>
        <taxon>Micromonosporales</taxon>
        <taxon>Micromonosporaceae</taxon>
        <taxon>Micromonospora</taxon>
    </lineage>
</organism>
<evidence type="ECO:0000313" key="6">
    <source>
        <dbReference type="EMBL" id="SCL57530.1"/>
    </source>
</evidence>
<dbReference type="RefSeq" id="WP_167363508.1">
    <property type="nucleotide sequence ID" value="NZ_FMHY01000002.1"/>
</dbReference>
<keyword evidence="3" id="KW-0597">Phosphoprotein</keyword>
<dbReference type="AlphaFoldDB" id="A0A1C6UU46"/>
<dbReference type="InterPro" id="IPR042099">
    <property type="entry name" value="ANL_N_sf"/>
</dbReference>
<dbReference type="Gene3D" id="3.40.50.1820">
    <property type="entry name" value="alpha/beta hydrolase"/>
    <property type="match status" value="1"/>
</dbReference>
<dbReference type="InterPro" id="IPR036736">
    <property type="entry name" value="ACP-like_sf"/>
</dbReference>
<dbReference type="PROSITE" id="PS00455">
    <property type="entry name" value="AMP_BINDING"/>
    <property type="match status" value="1"/>
</dbReference>
<dbReference type="GO" id="GO:0043041">
    <property type="term" value="P:amino acid activation for nonribosomal peptide biosynthetic process"/>
    <property type="evidence" value="ECO:0007669"/>
    <property type="project" value="TreeGrafter"/>
</dbReference>
<dbReference type="PROSITE" id="PS00012">
    <property type="entry name" value="PHOSPHOPANTETHEINE"/>
    <property type="match status" value="1"/>
</dbReference>
<comment type="cofactor">
    <cofactor evidence="1">
        <name>pantetheine 4'-phosphate</name>
        <dbReference type="ChEBI" id="CHEBI:47942"/>
    </cofactor>
</comment>
<dbReference type="InterPro" id="IPR009081">
    <property type="entry name" value="PP-bd_ACP"/>
</dbReference>
<dbReference type="GO" id="GO:0003824">
    <property type="term" value="F:catalytic activity"/>
    <property type="evidence" value="ECO:0007669"/>
    <property type="project" value="InterPro"/>
</dbReference>
<dbReference type="InterPro" id="IPR023213">
    <property type="entry name" value="CAT-like_dom_sf"/>
</dbReference>
<evidence type="ECO:0000256" key="2">
    <source>
        <dbReference type="ARBA" id="ARBA00022450"/>
    </source>
</evidence>
<protein>
    <submittedName>
        <fullName evidence="6">Amino acid adenylation domain-containing protein</fullName>
    </submittedName>
</protein>
<dbReference type="SUPFAM" id="SSF56801">
    <property type="entry name" value="Acetyl-CoA synthetase-like"/>
    <property type="match status" value="1"/>
</dbReference>
<dbReference type="Pfam" id="PF00501">
    <property type="entry name" value="AMP-binding"/>
    <property type="match status" value="1"/>
</dbReference>
<sequence>MTTDAPPPPPTPELTPDVVAVQDGVWFLDKLHPDTHALTLHRSYWVDGDLDVDALRAAWHAVLDRHQALRVTLPTVDGLPARRIGPARADAFTMRDVRDAAALAPPGDLDAGPLARLAVLRVTPRHHRVVLTAHQAVADPASLSVVAAALSSAYAEAIGTAAAAAAPARRDPSSDPAPARVAPLPADGVRPADPPPVGTSTTADEVAFDWGPRTRAAVQALARAEGVAVPTVVLAAFQVVLGRHRGEDSVTVALPYDLRGPGREAAVGPFSTLLPVDCRLTGDVTFRTHLRRVARSRRDAERRRRPFPRLVRAVNPPRSPDGLPLCDAVLAADGQPAPLRLAGATVRELPSRAWALPVDLLLTLAPSTATLAGTLAFRADRMAPRSAEGFLAHLRTLLDAAARDPDLALADLPLEDPRHLATVVRAADATADAPPPGRPVTALIGDRAERFPEAIAVRGEDESLTYAELVTRASDLAGWLVARVPVAGRAVALRLPMGPALVIASLAVLRAGGHLTWLSPGDRGDRARTVLTELRPAALLVAGDPAEDPVAEWYRSDQAAPVLTVDPAPRPVESAPRPVDPVRFPAEPDVRAAAYVAFTSGSTGRPKGIVQTHAALAQFATWLARTGDLHPGARVAQWAAVEHDPALCEVFAALVSGATLVPVPDRVRVHPERFLRWLDRERVTMLQTVPSFARELATALEGDAAGPARLAHLFLMGESLTADLANRLRRTLTGTRLWNLYGPTETVAASVYEIVAPVPGERVPIGRSIPGRQVLVVDGRDRPCPAGVTGEIVVRSPYAVPGYLPDAAGRQPGDAPFRPLRGLPPAAVATAGCYRTGDLGRRRFDGELEHVGRRDQQVKLAGHRLELAAVEAAVAAHALVADCAVSPVTDPDGLVSRLAVFVASRDGADWRALVASLRAHLRRRYGPVGHRTAFAPIERIPRNVGGKVDRARLPDPRAVTEHGRGTGRGPIENAVGRIWAEVLPAAPGDGWGDFFAAGGHSLLLVRLAHRLAERFGVDVPLRDLMAAPTVAGMAAVVRAVTAGNGDPTAGGAPGAAGQPRRWEDEHG</sequence>
<evidence type="ECO:0000256" key="4">
    <source>
        <dbReference type="SAM" id="MobiDB-lite"/>
    </source>
</evidence>
<evidence type="ECO:0000259" key="5">
    <source>
        <dbReference type="PROSITE" id="PS50075"/>
    </source>
</evidence>
<dbReference type="InterPro" id="IPR020845">
    <property type="entry name" value="AMP-binding_CS"/>
</dbReference>
<dbReference type="InterPro" id="IPR045851">
    <property type="entry name" value="AMP-bd_C_sf"/>
</dbReference>
<dbReference type="Pfam" id="PF13193">
    <property type="entry name" value="AMP-binding_C"/>
    <property type="match status" value="1"/>
</dbReference>
<feature type="region of interest" description="Disordered" evidence="4">
    <location>
        <begin position="166"/>
        <end position="203"/>
    </location>
</feature>
<name>A0A1C6UU46_9ACTN</name>
<dbReference type="SUPFAM" id="SSF47336">
    <property type="entry name" value="ACP-like"/>
    <property type="match status" value="1"/>
</dbReference>
<gene>
    <name evidence="6" type="ORF">GA0070604_3641</name>
</gene>
<keyword evidence="2" id="KW-0596">Phosphopantetheine</keyword>
<dbReference type="InterPro" id="IPR001242">
    <property type="entry name" value="Condensation_dom"/>
</dbReference>
<dbReference type="InterPro" id="IPR025110">
    <property type="entry name" value="AMP-bd_C"/>
</dbReference>
<dbReference type="PANTHER" id="PTHR45527">
    <property type="entry name" value="NONRIBOSOMAL PEPTIDE SYNTHETASE"/>
    <property type="match status" value="1"/>
</dbReference>
<keyword evidence="7" id="KW-1185">Reference proteome</keyword>
<dbReference type="Gene3D" id="3.30.300.30">
    <property type="match status" value="1"/>
</dbReference>
<dbReference type="Gene3D" id="3.40.50.12780">
    <property type="entry name" value="N-terminal domain of ligase-like"/>
    <property type="match status" value="1"/>
</dbReference>
<dbReference type="InterPro" id="IPR000873">
    <property type="entry name" value="AMP-dep_synth/lig_dom"/>
</dbReference>
<dbReference type="PROSITE" id="PS50075">
    <property type="entry name" value="CARRIER"/>
    <property type="match status" value="1"/>
</dbReference>
<dbReference type="GO" id="GO:0008610">
    <property type="term" value="P:lipid biosynthetic process"/>
    <property type="evidence" value="ECO:0007669"/>
    <property type="project" value="UniProtKB-ARBA"/>
</dbReference>
<dbReference type="Pfam" id="PF00550">
    <property type="entry name" value="PP-binding"/>
    <property type="match status" value="1"/>
</dbReference>
<dbReference type="GO" id="GO:0031177">
    <property type="term" value="F:phosphopantetheine binding"/>
    <property type="evidence" value="ECO:0007669"/>
    <property type="project" value="TreeGrafter"/>
</dbReference>
<dbReference type="InterPro" id="IPR006162">
    <property type="entry name" value="Ppantetheine_attach_site"/>
</dbReference>
<dbReference type="PANTHER" id="PTHR45527:SF1">
    <property type="entry name" value="FATTY ACID SYNTHASE"/>
    <property type="match status" value="1"/>
</dbReference>